<feature type="compositionally biased region" description="Gly residues" evidence="1">
    <location>
        <begin position="136"/>
        <end position="152"/>
    </location>
</feature>
<reference evidence="2 3" key="1">
    <citation type="journal article" date="2020" name="Nature">
        <title>Six reference-quality genomes reveal evolution of bat adaptations.</title>
        <authorList>
            <person name="Jebb D."/>
            <person name="Huang Z."/>
            <person name="Pippel M."/>
            <person name="Hughes G.M."/>
            <person name="Lavrichenko K."/>
            <person name="Devanna P."/>
            <person name="Winkler S."/>
            <person name="Jermiin L.S."/>
            <person name="Skirmuntt E.C."/>
            <person name="Katzourakis A."/>
            <person name="Burkitt-Gray L."/>
            <person name="Ray D.A."/>
            <person name="Sullivan K.A.M."/>
            <person name="Roscito J.G."/>
            <person name="Kirilenko B.M."/>
            <person name="Davalos L.M."/>
            <person name="Corthals A.P."/>
            <person name="Power M.L."/>
            <person name="Jones G."/>
            <person name="Ransome R.D."/>
            <person name="Dechmann D.K.N."/>
            <person name="Locatelli A.G."/>
            <person name="Puechmaille S.J."/>
            <person name="Fedrigo O."/>
            <person name="Jarvis E.D."/>
            <person name="Hiller M."/>
            <person name="Vernes S.C."/>
            <person name="Myers E.W."/>
            <person name="Teeling E.C."/>
        </authorList>
    </citation>
    <scope>NUCLEOTIDE SEQUENCE [LARGE SCALE GENOMIC DNA]</scope>
    <source>
        <strain evidence="2">MRouAeg1</strain>
        <tissue evidence="2">Muscle</tissue>
    </source>
</reference>
<dbReference type="Proteomes" id="UP000593571">
    <property type="component" value="Unassembled WGS sequence"/>
</dbReference>
<comment type="caution">
    <text evidence="2">The sequence shown here is derived from an EMBL/GenBank/DDBJ whole genome shotgun (WGS) entry which is preliminary data.</text>
</comment>
<organism evidence="2 3">
    <name type="scientific">Rousettus aegyptiacus</name>
    <name type="common">Egyptian fruit bat</name>
    <name type="synonym">Pteropus aegyptiacus</name>
    <dbReference type="NCBI Taxonomy" id="9407"/>
    <lineage>
        <taxon>Eukaryota</taxon>
        <taxon>Metazoa</taxon>
        <taxon>Chordata</taxon>
        <taxon>Craniata</taxon>
        <taxon>Vertebrata</taxon>
        <taxon>Euteleostomi</taxon>
        <taxon>Mammalia</taxon>
        <taxon>Eutheria</taxon>
        <taxon>Laurasiatheria</taxon>
        <taxon>Chiroptera</taxon>
        <taxon>Yinpterochiroptera</taxon>
        <taxon>Pteropodoidea</taxon>
        <taxon>Pteropodidae</taxon>
        <taxon>Rousettinae</taxon>
        <taxon>Rousettus</taxon>
    </lineage>
</organism>
<accession>A0A7J8KAJ1</accession>
<proteinExistence type="predicted"/>
<gene>
    <name evidence="2" type="ORF">HJG63_007757</name>
</gene>
<protein>
    <submittedName>
        <fullName evidence="2">Uncharacterized protein</fullName>
    </submittedName>
</protein>
<name>A0A7J8KAJ1_ROUAE</name>
<evidence type="ECO:0000256" key="1">
    <source>
        <dbReference type="SAM" id="MobiDB-lite"/>
    </source>
</evidence>
<dbReference type="AlphaFoldDB" id="A0A7J8KAJ1"/>
<evidence type="ECO:0000313" key="3">
    <source>
        <dbReference type="Proteomes" id="UP000593571"/>
    </source>
</evidence>
<sequence length="164" mass="17763">MHCMRASRARAQRRGHPLPFTGAAVFIPASRRKVGAVNEKTEAWRARNLRHTHTCTHARARAHAYTPSRTQPHRRSAAERRRRLGLVPDANALALQSPMSPQNVLSVHSPGLKPLPPWNTRGGGEREVRNYPRGVPPGGADMGGGTVRGGPGAPRVSAAIGFSR</sequence>
<dbReference type="EMBL" id="JACASE010000001">
    <property type="protein sequence ID" value="KAF6505864.1"/>
    <property type="molecule type" value="Genomic_DNA"/>
</dbReference>
<keyword evidence="3" id="KW-1185">Reference proteome</keyword>
<evidence type="ECO:0000313" key="2">
    <source>
        <dbReference type="EMBL" id="KAF6505864.1"/>
    </source>
</evidence>
<feature type="region of interest" description="Disordered" evidence="1">
    <location>
        <begin position="102"/>
        <end position="164"/>
    </location>
</feature>